<sequence>MEMLIWQESCNGPFELDPQDSVPYVILSNIYSATGKWEEAASVRRLMKSRGVGKEPGRSWIEMNGKVHTFTSEDRIHPDTEEIYFKVDEMITLIKAAGYVPDMNFALHDVSEEAKVHGLAYHSEKLAVAFGLLHLPVGAPIRIYKNIRVCGDCHTAMKFISRVYSRHIILRDSNRFHHFKEGTCSCADYW</sequence>
<dbReference type="InterPro" id="IPR046848">
    <property type="entry name" value="E_motif"/>
</dbReference>
<dbReference type="AlphaFoldDB" id="A0AAW2VHV0"/>
<dbReference type="InterPro" id="IPR046960">
    <property type="entry name" value="PPR_At4g14850-like_plant"/>
</dbReference>
<dbReference type="EMBL" id="JACGWJ010000003">
    <property type="protein sequence ID" value="KAL0428920.1"/>
    <property type="molecule type" value="Genomic_DNA"/>
</dbReference>
<comment type="caution">
    <text evidence="4">The sequence shown here is derived from an EMBL/GenBank/DDBJ whole genome shotgun (WGS) entry which is preliminary data.</text>
</comment>
<dbReference type="InterPro" id="IPR032867">
    <property type="entry name" value="DYW_dom"/>
</dbReference>
<dbReference type="PANTHER" id="PTHR47926">
    <property type="entry name" value="PENTATRICOPEPTIDE REPEAT-CONTAINING PROTEIN"/>
    <property type="match status" value="1"/>
</dbReference>
<evidence type="ECO:0000256" key="2">
    <source>
        <dbReference type="PROSITE-ProRule" id="PRU00708"/>
    </source>
</evidence>
<name>A0AAW2VHV0_SESRA</name>
<evidence type="ECO:0000256" key="1">
    <source>
        <dbReference type="ARBA" id="ARBA00006643"/>
    </source>
</evidence>
<dbReference type="Pfam" id="PF20431">
    <property type="entry name" value="E_motif"/>
    <property type="match status" value="1"/>
</dbReference>
<dbReference type="GO" id="GO:0009451">
    <property type="term" value="P:RNA modification"/>
    <property type="evidence" value="ECO:0007669"/>
    <property type="project" value="InterPro"/>
</dbReference>
<dbReference type="PROSITE" id="PS51375">
    <property type="entry name" value="PPR"/>
    <property type="match status" value="1"/>
</dbReference>
<proteinExistence type="inferred from homology"/>
<dbReference type="InterPro" id="IPR002885">
    <property type="entry name" value="PPR_rpt"/>
</dbReference>
<evidence type="ECO:0000313" key="4">
    <source>
        <dbReference type="EMBL" id="KAL0428920.1"/>
    </source>
</evidence>
<comment type="similarity">
    <text evidence="1">Belongs to the PPR family. PCMP-H subfamily.</text>
</comment>
<dbReference type="GO" id="GO:0003723">
    <property type="term" value="F:RNA binding"/>
    <property type="evidence" value="ECO:0007669"/>
    <property type="project" value="InterPro"/>
</dbReference>
<dbReference type="PANTHER" id="PTHR47926:SF517">
    <property type="entry name" value="TETRATRICOPEPTIDE REPEAT-LIKE SUPERFAMILY PROTEIN"/>
    <property type="match status" value="1"/>
</dbReference>
<organism evidence="4">
    <name type="scientific">Sesamum radiatum</name>
    <name type="common">Black benniseed</name>
    <dbReference type="NCBI Taxonomy" id="300843"/>
    <lineage>
        <taxon>Eukaryota</taxon>
        <taxon>Viridiplantae</taxon>
        <taxon>Streptophyta</taxon>
        <taxon>Embryophyta</taxon>
        <taxon>Tracheophyta</taxon>
        <taxon>Spermatophyta</taxon>
        <taxon>Magnoliopsida</taxon>
        <taxon>eudicotyledons</taxon>
        <taxon>Gunneridae</taxon>
        <taxon>Pentapetalae</taxon>
        <taxon>asterids</taxon>
        <taxon>lamiids</taxon>
        <taxon>Lamiales</taxon>
        <taxon>Pedaliaceae</taxon>
        <taxon>Sesamum</taxon>
    </lineage>
</organism>
<protein>
    <submittedName>
        <fullName evidence="4">Pentatricopeptide repeat-containing protein</fullName>
    </submittedName>
</protein>
<accession>A0AAW2VHV0</accession>
<feature type="repeat" description="PPR" evidence="2">
    <location>
        <begin position="20"/>
        <end position="54"/>
    </location>
</feature>
<dbReference type="GO" id="GO:0008270">
    <property type="term" value="F:zinc ion binding"/>
    <property type="evidence" value="ECO:0007669"/>
    <property type="project" value="InterPro"/>
</dbReference>
<dbReference type="Pfam" id="PF14432">
    <property type="entry name" value="DYW_deaminase"/>
    <property type="match status" value="1"/>
</dbReference>
<gene>
    <name evidence="4" type="ORF">Sradi_0518000</name>
</gene>
<reference evidence="4" key="1">
    <citation type="submission" date="2020-06" db="EMBL/GenBank/DDBJ databases">
        <authorList>
            <person name="Li T."/>
            <person name="Hu X."/>
            <person name="Zhang T."/>
            <person name="Song X."/>
            <person name="Zhang H."/>
            <person name="Dai N."/>
            <person name="Sheng W."/>
            <person name="Hou X."/>
            <person name="Wei L."/>
        </authorList>
    </citation>
    <scope>NUCLEOTIDE SEQUENCE</scope>
    <source>
        <strain evidence="4">G02</strain>
        <tissue evidence="4">Leaf</tissue>
    </source>
</reference>
<evidence type="ECO:0000259" key="3">
    <source>
        <dbReference type="Pfam" id="PF14432"/>
    </source>
</evidence>
<feature type="domain" description="DYW" evidence="3">
    <location>
        <begin position="98"/>
        <end position="190"/>
    </location>
</feature>
<reference evidence="4" key="2">
    <citation type="journal article" date="2024" name="Plant">
        <title>Genomic evolution and insights into agronomic trait innovations of Sesamum species.</title>
        <authorList>
            <person name="Miao H."/>
            <person name="Wang L."/>
            <person name="Qu L."/>
            <person name="Liu H."/>
            <person name="Sun Y."/>
            <person name="Le M."/>
            <person name="Wang Q."/>
            <person name="Wei S."/>
            <person name="Zheng Y."/>
            <person name="Lin W."/>
            <person name="Duan Y."/>
            <person name="Cao H."/>
            <person name="Xiong S."/>
            <person name="Wang X."/>
            <person name="Wei L."/>
            <person name="Li C."/>
            <person name="Ma Q."/>
            <person name="Ju M."/>
            <person name="Zhao R."/>
            <person name="Li G."/>
            <person name="Mu C."/>
            <person name="Tian Q."/>
            <person name="Mei H."/>
            <person name="Zhang T."/>
            <person name="Gao T."/>
            <person name="Zhang H."/>
        </authorList>
    </citation>
    <scope>NUCLEOTIDE SEQUENCE</scope>
    <source>
        <strain evidence="4">G02</strain>
    </source>
</reference>